<accession>A0ABP8NRL3</accession>
<feature type="transmembrane region" description="Helical" evidence="1">
    <location>
        <begin position="435"/>
        <end position="460"/>
    </location>
</feature>
<feature type="transmembrane region" description="Helical" evidence="1">
    <location>
        <begin position="101"/>
        <end position="118"/>
    </location>
</feature>
<dbReference type="EMBL" id="BAABFA010000024">
    <property type="protein sequence ID" value="GAA4469882.1"/>
    <property type="molecule type" value="Genomic_DNA"/>
</dbReference>
<dbReference type="PANTHER" id="PTHR38454:SF1">
    <property type="entry name" value="INTEGRAL MEMBRANE PROTEIN"/>
    <property type="match status" value="1"/>
</dbReference>
<feature type="transmembrane region" description="Helical" evidence="1">
    <location>
        <begin position="193"/>
        <end position="213"/>
    </location>
</feature>
<keyword evidence="1" id="KW-0812">Transmembrane</keyword>
<feature type="transmembrane region" description="Helical" evidence="1">
    <location>
        <begin position="171"/>
        <end position="187"/>
    </location>
</feature>
<organism evidence="2 3">
    <name type="scientific">Nemorincola caseinilytica</name>
    <dbReference type="NCBI Taxonomy" id="2054315"/>
    <lineage>
        <taxon>Bacteria</taxon>
        <taxon>Pseudomonadati</taxon>
        <taxon>Bacteroidota</taxon>
        <taxon>Chitinophagia</taxon>
        <taxon>Chitinophagales</taxon>
        <taxon>Chitinophagaceae</taxon>
        <taxon>Nemorincola</taxon>
    </lineage>
</organism>
<gene>
    <name evidence="2" type="ORF">GCM10023093_30090</name>
</gene>
<name>A0ABP8NRL3_9BACT</name>
<evidence type="ECO:0000313" key="3">
    <source>
        <dbReference type="Proteomes" id="UP001500067"/>
    </source>
</evidence>
<evidence type="ECO:0000313" key="2">
    <source>
        <dbReference type="EMBL" id="GAA4469882.1"/>
    </source>
</evidence>
<keyword evidence="1" id="KW-1133">Transmembrane helix</keyword>
<feature type="transmembrane region" description="Helical" evidence="1">
    <location>
        <begin position="150"/>
        <end position="166"/>
    </location>
</feature>
<comment type="caution">
    <text evidence="2">The sequence shown here is derived from an EMBL/GenBank/DDBJ whole genome shotgun (WGS) entry which is preliminary data.</text>
</comment>
<feature type="transmembrane region" description="Helical" evidence="1">
    <location>
        <begin position="358"/>
        <end position="376"/>
    </location>
</feature>
<keyword evidence="1" id="KW-0472">Membrane</keyword>
<protein>
    <submittedName>
        <fullName evidence="2">YfhO family protein</fullName>
    </submittedName>
</protein>
<dbReference type="Proteomes" id="UP001500067">
    <property type="component" value="Unassembled WGS sequence"/>
</dbReference>
<dbReference type="Pfam" id="PF09586">
    <property type="entry name" value="YfhO"/>
    <property type="match status" value="1"/>
</dbReference>
<feature type="transmembrane region" description="Helical" evidence="1">
    <location>
        <begin position="220"/>
        <end position="240"/>
    </location>
</feature>
<sequence>MFSDLLKKYKTDLFIVLGLAVLALLYCYPQLQGKQLRQQDTMMWKAMAHEGMTYHDSTGKDVLWSNSMFGGMPTYTTYVAATNTNYPGYIQSVLQAIGKPAYFFFIAMLCFYLLARVLGVSRWLASIGAFAYAFASNNPIIIVVGHETKMLAIGYMPAVIAGFYLIFKEKWLTGGALFAVSMVLLSGTNHFQMMYYIIILLLCFTVVLAYDAISEGRVKQFFLSALVAMGTGLLGLMPNITSVLTTQEYAKETMRGGTSELSSHDKKTSGGLDKEYAFRWSTGLVETFCIMIPYMYGGATYDNADLAPRTLEAVGSNADLLPVYWGERPTQMGPVFFGAVVCFLFVLGMMVIRSPHKWWMFFASLLGIVLAWGKNLPTVNYFLFDHVPLLNKFRTVEMALVIPQFLFPLLGILGVQEIMEAMEDKEQREELRRKVIYAAVITAGICAVIGLLGSILFDFSGFRDKQFQSEMVRLLKEDRAALTMASALKSAVYILIAAGLLWAYLNDKLRKSYLVGGLALITVIDILPVAHNYLSGKQHNSTELDHYVDAGELEDTFVPREVDKAILQDRDPYYRVLDLSRDPYNDAQQAYYHKCVGGYHPAKMEMYQDLTERHLSNGFNGAVLNMLNTKYIILGKDGQDRVMPNPFACGNAWFVSEIKWVNTAEEEINALRSNILGDTVQVPDAFDPRKTAVIRNTFKSTIGSFVPGADSTSKITLTRYGLGDLSFSSSAPKPGLAVFSDIYYSKGWKAYIDGKETPIVKANYVLRAIMIPAGNHNIEFHFRPDSFYNGRKVAMAGSLLIIALCVAAVYVPARKRGKA</sequence>
<feature type="transmembrane region" description="Helical" evidence="1">
    <location>
        <begin position="480"/>
        <end position="505"/>
    </location>
</feature>
<feature type="transmembrane region" description="Helical" evidence="1">
    <location>
        <begin position="123"/>
        <end position="144"/>
    </location>
</feature>
<proteinExistence type="predicted"/>
<feature type="transmembrane region" description="Helical" evidence="1">
    <location>
        <begin position="793"/>
        <end position="813"/>
    </location>
</feature>
<feature type="transmembrane region" description="Helical" evidence="1">
    <location>
        <begin position="512"/>
        <end position="534"/>
    </location>
</feature>
<reference evidence="3" key="1">
    <citation type="journal article" date="2019" name="Int. J. Syst. Evol. Microbiol.">
        <title>The Global Catalogue of Microorganisms (GCM) 10K type strain sequencing project: providing services to taxonomists for standard genome sequencing and annotation.</title>
        <authorList>
            <consortium name="The Broad Institute Genomics Platform"/>
            <consortium name="The Broad Institute Genome Sequencing Center for Infectious Disease"/>
            <person name="Wu L."/>
            <person name="Ma J."/>
        </authorList>
    </citation>
    <scope>NUCLEOTIDE SEQUENCE [LARGE SCALE GENOMIC DNA]</scope>
    <source>
        <strain evidence="3">JCM 32105</strain>
    </source>
</reference>
<feature type="transmembrane region" description="Helical" evidence="1">
    <location>
        <begin position="332"/>
        <end position="351"/>
    </location>
</feature>
<feature type="transmembrane region" description="Helical" evidence="1">
    <location>
        <begin position="396"/>
        <end position="415"/>
    </location>
</feature>
<dbReference type="PANTHER" id="PTHR38454">
    <property type="entry name" value="INTEGRAL MEMBRANE PROTEIN-RELATED"/>
    <property type="match status" value="1"/>
</dbReference>
<keyword evidence="3" id="KW-1185">Reference proteome</keyword>
<dbReference type="InterPro" id="IPR018580">
    <property type="entry name" value="Uncharacterised_YfhO"/>
</dbReference>
<evidence type="ECO:0000256" key="1">
    <source>
        <dbReference type="SAM" id="Phobius"/>
    </source>
</evidence>